<dbReference type="GO" id="GO:0008113">
    <property type="term" value="F:peptide-methionine (S)-S-oxide reductase activity"/>
    <property type="evidence" value="ECO:0007669"/>
    <property type="project" value="UniProtKB-EC"/>
</dbReference>
<evidence type="ECO:0000256" key="1">
    <source>
        <dbReference type="SAM" id="MobiDB-lite"/>
    </source>
</evidence>
<feature type="region of interest" description="Disordered" evidence="1">
    <location>
        <begin position="1"/>
        <end position="183"/>
    </location>
</feature>
<organism evidence="2">
    <name type="scientific">uncultured Solirubrobacterales bacterium</name>
    <dbReference type="NCBI Taxonomy" id="768556"/>
    <lineage>
        <taxon>Bacteria</taxon>
        <taxon>Bacillati</taxon>
        <taxon>Actinomycetota</taxon>
        <taxon>Thermoleophilia</taxon>
        <taxon>Solirubrobacterales</taxon>
        <taxon>environmental samples</taxon>
    </lineage>
</organism>
<feature type="non-terminal residue" evidence="2">
    <location>
        <position position="183"/>
    </location>
</feature>
<feature type="non-terminal residue" evidence="2">
    <location>
        <position position="1"/>
    </location>
</feature>
<feature type="compositionally biased region" description="Basic and acidic residues" evidence="1">
    <location>
        <begin position="124"/>
        <end position="164"/>
    </location>
</feature>
<evidence type="ECO:0000313" key="2">
    <source>
        <dbReference type="EMBL" id="CAA9509672.1"/>
    </source>
</evidence>
<dbReference type="EC" id="1.8.4.11" evidence="2"/>
<accession>A0A6J4SZ86</accession>
<name>A0A6J4SZ86_9ACTN</name>
<dbReference type="EMBL" id="CADCVU010000155">
    <property type="protein sequence ID" value="CAA9509672.1"/>
    <property type="molecule type" value="Genomic_DNA"/>
</dbReference>
<dbReference type="AlphaFoldDB" id="A0A6J4SZ86"/>
<proteinExistence type="predicted"/>
<feature type="compositionally biased region" description="Low complexity" evidence="1">
    <location>
        <begin position="165"/>
        <end position="174"/>
    </location>
</feature>
<reference evidence="2" key="1">
    <citation type="submission" date="2020-02" db="EMBL/GenBank/DDBJ databases">
        <authorList>
            <person name="Meier V. D."/>
        </authorList>
    </citation>
    <scope>NUCLEOTIDE SEQUENCE</scope>
    <source>
        <strain evidence="2">AVDCRST_MAG45</strain>
    </source>
</reference>
<sequence length="183" mass="20949">EHQRNDGRRRGERRRRLRAGDRGLRRRLLLGRGGDLRRRRGGDLDPRRLHRRNGRRPDLQAGLSRPDRSRRGGRGDLRPRRRLLRGSARGLLERSQPDDQEPPGAGHRQPVPLRHLLPRSGPGGRRDSLQGEARGRIRERDGLPPARQAEDRGDRDLAGRDVPRGRGLPPALLRAPRDRLRAL</sequence>
<protein>
    <submittedName>
        <fullName evidence="2">Peptide-methionine (S)-S-oxide reductase MsrA</fullName>
        <ecNumber evidence="2">1.8.4.11</ecNumber>
    </submittedName>
</protein>
<feature type="compositionally biased region" description="Basic and acidic residues" evidence="1">
    <location>
        <begin position="65"/>
        <end position="78"/>
    </location>
</feature>
<keyword evidence="2" id="KW-0560">Oxidoreductase</keyword>
<gene>
    <name evidence="2" type="ORF">AVDCRST_MAG45-1826</name>
</gene>